<name>A0A3N4IAG1_ASCIM</name>
<dbReference type="AlphaFoldDB" id="A0A3N4IAG1"/>
<proteinExistence type="predicted"/>
<keyword evidence="3" id="KW-1185">Reference proteome</keyword>
<gene>
    <name evidence="2" type="ORF">BJ508DRAFT_324949</name>
</gene>
<feature type="region of interest" description="Disordered" evidence="1">
    <location>
        <begin position="36"/>
        <end position="60"/>
    </location>
</feature>
<evidence type="ECO:0000313" key="3">
    <source>
        <dbReference type="Proteomes" id="UP000275078"/>
    </source>
</evidence>
<organism evidence="2 3">
    <name type="scientific">Ascobolus immersus RN42</name>
    <dbReference type="NCBI Taxonomy" id="1160509"/>
    <lineage>
        <taxon>Eukaryota</taxon>
        <taxon>Fungi</taxon>
        <taxon>Dikarya</taxon>
        <taxon>Ascomycota</taxon>
        <taxon>Pezizomycotina</taxon>
        <taxon>Pezizomycetes</taxon>
        <taxon>Pezizales</taxon>
        <taxon>Ascobolaceae</taxon>
        <taxon>Ascobolus</taxon>
    </lineage>
</organism>
<feature type="compositionally biased region" description="Polar residues" evidence="1">
    <location>
        <begin position="48"/>
        <end position="60"/>
    </location>
</feature>
<sequence>MPNGQGAYIRQDHLNPWYDFTLLFIRAKLKPARQNSAPLSASQASSSTNNDKTSFAPPLQTSYKKPNPIEPFEVSSKNTRLTINVVKTLKSRLSTVWRSASHILVPTNADYSLRADVNDWSFEELRRIECGNTWIRLYADAFIGGFAQFIQEQEDNVQTGRLWEFDVRKEGNLRALFGKDVMEDVALWEYISKGIEEYGI</sequence>
<evidence type="ECO:0000256" key="1">
    <source>
        <dbReference type="SAM" id="MobiDB-lite"/>
    </source>
</evidence>
<reference evidence="2 3" key="1">
    <citation type="journal article" date="2018" name="Nat. Ecol. Evol.">
        <title>Pezizomycetes genomes reveal the molecular basis of ectomycorrhizal truffle lifestyle.</title>
        <authorList>
            <person name="Murat C."/>
            <person name="Payen T."/>
            <person name="Noel B."/>
            <person name="Kuo A."/>
            <person name="Morin E."/>
            <person name="Chen J."/>
            <person name="Kohler A."/>
            <person name="Krizsan K."/>
            <person name="Balestrini R."/>
            <person name="Da Silva C."/>
            <person name="Montanini B."/>
            <person name="Hainaut M."/>
            <person name="Levati E."/>
            <person name="Barry K.W."/>
            <person name="Belfiori B."/>
            <person name="Cichocki N."/>
            <person name="Clum A."/>
            <person name="Dockter R.B."/>
            <person name="Fauchery L."/>
            <person name="Guy J."/>
            <person name="Iotti M."/>
            <person name="Le Tacon F."/>
            <person name="Lindquist E.A."/>
            <person name="Lipzen A."/>
            <person name="Malagnac F."/>
            <person name="Mello A."/>
            <person name="Molinier V."/>
            <person name="Miyauchi S."/>
            <person name="Poulain J."/>
            <person name="Riccioni C."/>
            <person name="Rubini A."/>
            <person name="Sitrit Y."/>
            <person name="Splivallo R."/>
            <person name="Traeger S."/>
            <person name="Wang M."/>
            <person name="Zifcakova L."/>
            <person name="Wipf D."/>
            <person name="Zambonelli A."/>
            <person name="Paolocci F."/>
            <person name="Nowrousian M."/>
            <person name="Ottonello S."/>
            <person name="Baldrian P."/>
            <person name="Spatafora J.W."/>
            <person name="Henrissat B."/>
            <person name="Nagy L.G."/>
            <person name="Aury J.M."/>
            <person name="Wincker P."/>
            <person name="Grigoriev I.V."/>
            <person name="Bonfante P."/>
            <person name="Martin F.M."/>
        </authorList>
    </citation>
    <scope>NUCLEOTIDE SEQUENCE [LARGE SCALE GENOMIC DNA]</scope>
    <source>
        <strain evidence="2 3">RN42</strain>
    </source>
</reference>
<dbReference type="EMBL" id="ML119667">
    <property type="protein sequence ID" value="RPA83075.1"/>
    <property type="molecule type" value="Genomic_DNA"/>
</dbReference>
<dbReference type="Proteomes" id="UP000275078">
    <property type="component" value="Unassembled WGS sequence"/>
</dbReference>
<evidence type="ECO:0000313" key="2">
    <source>
        <dbReference type="EMBL" id="RPA83075.1"/>
    </source>
</evidence>
<protein>
    <submittedName>
        <fullName evidence="2">Uncharacterized protein</fullName>
    </submittedName>
</protein>
<accession>A0A3N4IAG1</accession>
<feature type="compositionally biased region" description="Low complexity" evidence="1">
    <location>
        <begin position="36"/>
        <end position="47"/>
    </location>
</feature>